<organism evidence="1 2">
    <name type="scientific">Ceraceosorus bombacis</name>
    <dbReference type="NCBI Taxonomy" id="401625"/>
    <lineage>
        <taxon>Eukaryota</taxon>
        <taxon>Fungi</taxon>
        <taxon>Dikarya</taxon>
        <taxon>Basidiomycota</taxon>
        <taxon>Ustilaginomycotina</taxon>
        <taxon>Exobasidiomycetes</taxon>
        <taxon>Ceraceosorales</taxon>
        <taxon>Ceraceosoraceae</taxon>
        <taxon>Ceraceosorus</taxon>
    </lineage>
</organism>
<dbReference type="Proteomes" id="UP000054845">
    <property type="component" value="Unassembled WGS sequence"/>
</dbReference>
<evidence type="ECO:0000313" key="2">
    <source>
        <dbReference type="Proteomes" id="UP000054845"/>
    </source>
</evidence>
<reference evidence="1 2" key="1">
    <citation type="submission" date="2014-09" db="EMBL/GenBank/DDBJ databases">
        <authorList>
            <person name="Magalhaes I.L.F."/>
            <person name="Oliveira U."/>
            <person name="Santos F.R."/>
            <person name="Vidigal T.H.D.A."/>
            <person name="Brescovit A.D."/>
            <person name="Santos A.J."/>
        </authorList>
    </citation>
    <scope>NUCLEOTIDE SEQUENCE [LARGE SCALE GENOMIC DNA]</scope>
</reference>
<proteinExistence type="predicted"/>
<protein>
    <submittedName>
        <fullName evidence="1">Uncharacterized protein</fullName>
    </submittedName>
</protein>
<dbReference type="EMBL" id="CCYA01000065">
    <property type="protein sequence ID" value="CEH11862.1"/>
    <property type="molecule type" value="Genomic_DNA"/>
</dbReference>
<sequence>MPFISQQGGERRRCGWNQESRAFKFAIAHAAFTTFFWCRRRCGTKDDGEDDVSDEPPPRLHVLATTSPAALTAKPVIQHAKLLEVPCKPKQGWPYVARQNACYCHAA</sequence>
<name>A0A0P1B917_9BASI</name>
<keyword evidence="2" id="KW-1185">Reference proteome</keyword>
<dbReference type="AlphaFoldDB" id="A0A0P1B917"/>
<accession>A0A0P1B917</accession>
<evidence type="ECO:0000313" key="1">
    <source>
        <dbReference type="EMBL" id="CEH11862.1"/>
    </source>
</evidence>